<organism evidence="1 2">
    <name type="scientific">Eleutherodactylus coqui</name>
    <name type="common">Puerto Rican coqui</name>
    <dbReference type="NCBI Taxonomy" id="57060"/>
    <lineage>
        <taxon>Eukaryota</taxon>
        <taxon>Metazoa</taxon>
        <taxon>Chordata</taxon>
        <taxon>Craniata</taxon>
        <taxon>Vertebrata</taxon>
        <taxon>Euteleostomi</taxon>
        <taxon>Amphibia</taxon>
        <taxon>Batrachia</taxon>
        <taxon>Anura</taxon>
        <taxon>Neobatrachia</taxon>
        <taxon>Hyloidea</taxon>
        <taxon>Eleutherodactylidae</taxon>
        <taxon>Eleutherodactylinae</taxon>
        <taxon>Eleutherodactylus</taxon>
        <taxon>Eleutherodactylus</taxon>
    </lineage>
</organism>
<name>A0A8J6JZ09_ELECQ</name>
<proteinExistence type="predicted"/>
<protein>
    <submittedName>
        <fullName evidence="1">Uncharacterized protein</fullName>
    </submittedName>
</protein>
<reference evidence="1" key="1">
    <citation type="thesis" date="2020" institute="ProQuest LLC" country="789 East Eisenhower Parkway, Ann Arbor, MI, USA">
        <title>Comparative Genomics and Chromosome Evolution.</title>
        <authorList>
            <person name="Mudd A.B."/>
        </authorList>
    </citation>
    <scope>NUCLEOTIDE SEQUENCE</scope>
    <source>
        <strain evidence="1">HN-11 Male</strain>
        <tissue evidence="1">Kidney and liver</tissue>
    </source>
</reference>
<gene>
    <name evidence="1" type="ORF">GDO78_018278</name>
</gene>
<evidence type="ECO:0000313" key="2">
    <source>
        <dbReference type="Proteomes" id="UP000770717"/>
    </source>
</evidence>
<evidence type="ECO:0000313" key="1">
    <source>
        <dbReference type="EMBL" id="KAG9473331.1"/>
    </source>
</evidence>
<accession>A0A8J6JZ09</accession>
<sequence length="84" mass="9404">MKYGFVNGLIIGELQSLMKTPPFIWCLCALCPMGGCCAPYIYHFYLVVTPAGQAPPQYLQNHFLIGVKSCDNYALPKLGKTWKM</sequence>
<dbReference type="AlphaFoldDB" id="A0A8J6JZ09"/>
<keyword evidence="2" id="KW-1185">Reference proteome</keyword>
<dbReference type="EMBL" id="WNTK01000016">
    <property type="protein sequence ID" value="KAG9473331.1"/>
    <property type="molecule type" value="Genomic_DNA"/>
</dbReference>
<dbReference type="Proteomes" id="UP000770717">
    <property type="component" value="Unassembled WGS sequence"/>
</dbReference>
<comment type="caution">
    <text evidence="1">The sequence shown here is derived from an EMBL/GenBank/DDBJ whole genome shotgun (WGS) entry which is preliminary data.</text>
</comment>